<dbReference type="Proteomes" id="UP000499080">
    <property type="component" value="Unassembled WGS sequence"/>
</dbReference>
<reference evidence="1 2" key="1">
    <citation type="journal article" date="2019" name="Sci. Rep.">
        <title>Orb-weaving spider Araneus ventricosus genome elucidates the spidroin gene catalogue.</title>
        <authorList>
            <person name="Kono N."/>
            <person name="Nakamura H."/>
            <person name="Ohtoshi R."/>
            <person name="Moran D.A.P."/>
            <person name="Shinohara A."/>
            <person name="Yoshida Y."/>
            <person name="Fujiwara M."/>
            <person name="Mori M."/>
            <person name="Tomita M."/>
            <person name="Arakawa K."/>
        </authorList>
    </citation>
    <scope>NUCLEOTIDE SEQUENCE [LARGE SCALE GENOMIC DNA]</scope>
</reference>
<comment type="caution">
    <text evidence="1">The sequence shown here is derived from an EMBL/GenBank/DDBJ whole genome shotgun (WGS) entry which is preliminary data.</text>
</comment>
<evidence type="ECO:0000313" key="2">
    <source>
        <dbReference type="Proteomes" id="UP000499080"/>
    </source>
</evidence>
<name>A0A4Y2M9Y7_ARAVE</name>
<keyword evidence="2" id="KW-1185">Reference proteome</keyword>
<dbReference type="EMBL" id="BGPR01007056">
    <property type="protein sequence ID" value="GBN23925.1"/>
    <property type="molecule type" value="Genomic_DNA"/>
</dbReference>
<evidence type="ECO:0000313" key="1">
    <source>
        <dbReference type="EMBL" id="GBN23925.1"/>
    </source>
</evidence>
<protein>
    <submittedName>
        <fullName evidence="1">Uncharacterized protein</fullName>
    </submittedName>
</protein>
<sequence length="108" mass="12521">MSTVLYNHMSQPKFKISRDILQSLYWNSSHSSQTGCNRSAIVVGFFRYTASFKWPHKKKSHGLRSVGLTGLRTSFIYINMMLQHHLLVKFCTSKNLTKNIPDFTDLYS</sequence>
<proteinExistence type="predicted"/>
<dbReference type="AlphaFoldDB" id="A0A4Y2M9Y7"/>
<gene>
    <name evidence="1" type="ORF">AVEN_59648_1</name>
</gene>
<accession>A0A4Y2M9Y7</accession>
<organism evidence="1 2">
    <name type="scientific">Araneus ventricosus</name>
    <name type="common">Orbweaver spider</name>
    <name type="synonym">Epeira ventricosa</name>
    <dbReference type="NCBI Taxonomy" id="182803"/>
    <lineage>
        <taxon>Eukaryota</taxon>
        <taxon>Metazoa</taxon>
        <taxon>Ecdysozoa</taxon>
        <taxon>Arthropoda</taxon>
        <taxon>Chelicerata</taxon>
        <taxon>Arachnida</taxon>
        <taxon>Araneae</taxon>
        <taxon>Araneomorphae</taxon>
        <taxon>Entelegynae</taxon>
        <taxon>Araneoidea</taxon>
        <taxon>Araneidae</taxon>
        <taxon>Araneus</taxon>
    </lineage>
</organism>